<evidence type="ECO:0008006" key="6">
    <source>
        <dbReference type="Google" id="ProtNLM"/>
    </source>
</evidence>
<feature type="compositionally biased region" description="Low complexity" evidence="1">
    <location>
        <begin position="122"/>
        <end position="142"/>
    </location>
</feature>
<reference evidence="4" key="1">
    <citation type="journal article" date="2019" name="Environ. Microbiol.">
        <title>Fungal ecological strategies reflected in gene transcription - a case study of two litter decomposers.</title>
        <authorList>
            <person name="Barbi F."/>
            <person name="Kohler A."/>
            <person name="Barry K."/>
            <person name="Baskaran P."/>
            <person name="Daum C."/>
            <person name="Fauchery L."/>
            <person name="Ihrmark K."/>
            <person name="Kuo A."/>
            <person name="LaButti K."/>
            <person name="Lipzen A."/>
            <person name="Morin E."/>
            <person name="Grigoriev I.V."/>
            <person name="Henrissat B."/>
            <person name="Lindahl B."/>
            <person name="Martin F."/>
        </authorList>
    </citation>
    <scope>NUCLEOTIDE SEQUENCE</scope>
    <source>
        <strain evidence="4">JB14</strain>
    </source>
</reference>
<feature type="compositionally biased region" description="Low complexity" evidence="1">
    <location>
        <begin position="157"/>
        <end position="171"/>
    </location>
</feature>
<evidence type="ECO:0000256" key="1">
    <source>
        <dbReference type="SAM" id="MobiDB-lite"/>
    </source>
</evidence>
<keyword evidence="2" id="KW-1133">Transmembrane helix</keyword>
<evidence type="ECO:0000256" key="2">
    <source>
        <dbReference type="SAM" id="Phobius"/>
    </source>
</evidence>
<dbReference type="EMBL" id="ML769554">
    <property type="protein sequence ID" value="KAE9394218.1"/>
    <property type="molecule type" value="Genomic_DNA"/>
</dbReference>
<organism evidence="4 5">
    <name type="scientific">Gymnopus androsaceus JB14</name>
    <dbReference type="NCBI Taxonomy" id="1447944"/>
    <lineage>
        <taxon>Eukaryota</taxon>
        <taxon>Fungi</taxon>
        <taxon>Dikarya</taxon>
        <taxon>Basidiomycota</taxon>
        <taxon>Agaricomycotina</taxon>
        <taxon>Agaricomycetes</taxon>
        <taxon>Agaricomycetidae</taxon>
        <taxon>Agaricales</taxon>
        <taxon>Marasmiineae</taxon>
        <taxon>Omphalotaceae</taxon>
        <taxon>Gymnopus</taxon>
    </lineage>
</organism>
<feature type="region of interest" description="Disordered" evidence="1">
    <location>
        <begin position="122"/>
        <end position="171"/>
    </location>
</feature>
<dbReference type="Proteomes" id="UP000799118">
    <property type="component" value="Unassembled WGS sequence"/>
</dbReference>
<feature type="region of interest" description="Disordered" evidence="1">
    <location>
        <begin position="272"/>
        <end position="306"/>
    </location>
</feature>
<name>A0A6A4H978_9AGAR</name>
<proteinExistence type="predicted"/>
<keyword evidence="2" id="KW-0812">Transmembrane</keyword>
<accession>A0A6A4H978</accession>
<feature type="signal peptide" evidence="3">
    <location>
        <begin position="1"/>
        <end position="16"/>
    </location>
</feature>
<feature type="region of interest" description="Disordered" evidence="1">
    <location>
        <begin position="311"/>
        <end position="330"/>
    </location>
</feature>
<evidence type="ECO:0000256" key="3">
    <source>
        <dbReference type="SAM" id="SignalP"/>
    </source>
</evidence>
<keyword evidence="2" id="KW-0472">Membrane</keyword>
<keyword evidence="3" id="KW-0732">Signal</keyword>
<sequence length="411" mass="43531">MALFLLWGMAIQIASALSTDSNSTPIDGDIQPIPVGGVYNPGQTITATFSPNLPPFTMVFSAAGAAPIVTAISLIGEGEEYPLIVPTMTAENVVLLVDISTGTIHSTFPIGKLAIVEPTITSSSGSTSATGSGSAGQTTTTTNDAPNESTPAGAVMSTSISSPSSIPTTASANAHKSRIPAIVGGVVSGVMGLIVGAVLLFVWNRGRKRAASGRDPTLRNSMSSEPILNAFRVSPFVEDGPPNLREDLPTLNVEKPRHQTISHNTRPFTVEDSAGIRHDTSSSLRVNRGRNNGHHGGRISRKAHRPIPQILVPPEEQQPASKGNEQRDLPAAVEEKENFRVQEEGSMPAELPHINVDELFETDGNRYEESEADAAATAIAFHHQDSGIRVPIEIYQARSEVIEFPPAYSAI</sequence>
<keyword evidence="5" id="KW-1185">Reference proteome</keyword>
<feature type="chain" id="PRO_5025625520" description="Mid2 domain-containing protein" evidence="3">
    <location>
        <begin position="17"/>
        <end position="411"/>
    </location>
</feature>
<evidence type="ECO:0000313" key="4">
    <source>
        <dbReference type="EMBL" id="KAE9394218.1"/>
    </source>
</evidence>
<evidence type="ECO:0000313" key="5">
    <source>
        <dbReference type="Proteomes" id="UP000799118"/>
    </source>
</evidence>
<feature type="transmembrane region" description="Helical" evidence="2">
    <location>
        <begin position="181"/>
        <end position="203"/>
    </location>
</feature>
<feature type="compositionally biased region" description="Basic residues" evidence="1">
    <location>
        <begin position="287"/>
        <end position="305"/>
    </location>
</feature>
<protein>
    <recommendedName>
        <fullName evidence="6">Mid2 domain-containing protein</fullName>
    </recommendedName>
</protein>
<dbReference type="AlphaFoldDB" id="A0A6A4H978"/>
<gene>
    <name evidence="4" type="ORF">BT96DRAFT_923655</name>
</gene>